<dbReference type="Proteomes" id="UP000315440">
    <property type="component" value="Unassembled WGS sequence"/>
</dbReference>
<dbReference type="GO" id="GO:0046933">
    <property type="term" value="F:proton-transporting ATP synthase activity, rotational mechanism"/>
    <property type="evidence" value="ECO:0007669"/>
    <property type="project" value="UniProtKB-UniRule"/>
</dbReference>
<organism evidence="20 21">
    <name type="scientific">Pseudobythopirellula maris</name>
    <dbReference type="NCBI Taxonomy" id="2527991"/>
    <lineage>
        <taxon>Bacteria</taxon>
        <taxon>Pseudomonadati</taxon>
        <taxon>Planctomycetota</taxon>
        <taxon>Planctomycetia</taxon>
        <taxon>Pirellulales</taxon>
        <taxon>Lacipirellulaceae</taxon>
        <taxon>Pseudobythopirellula</taxon>
    </lineage>
</organism>
<keyword evidence="17" id="KW-0175">Coiled coil</keyword>
<comment type="subunit">
    <text evidence="15">F-type ATPases have 2 components, F(1) - the catalytic core - and F(0) - the membrane proton channel. F(1) has five subunits: alpha(3), beta(3), gamma(1), delta(1), epsilon(1). F(0) has three main subunits: a(1), b(2) and c(10-14). The alpha and beta chains form an alternating ring which encloses part of the gamma chain. F(1) is attached to F(0) by a central stalk formed by the gamma and epsilon chains, while a peripheral stalk is formed by the delta and b chains.</text>
</comment>
<keyword evidence="6 15" id="KW-0375">Hydrogen ion transport</keyword>
<comment type="similarity">
    <text evidence="1 15 16">Belongs to the ATPase B chain family.</text>
</comment>
<comment type="subunit">
    <text evidence="13">F-type ATPases have 2 components, F(1) - the catalytic core - and F(0) - the membrane proton channel. F(1) has five subunits: alpha(3), beta(3), gamma(1), delta(1), epsilon(1). F(0) has four main subunits: a(1), b(2) and c(10-14). The alpha and beta chains form an alternating ring which encloses part of the gamma chain. F(1) is attached to F(0) by a central stalk formed by the gamma and epsilon chains, while a peripheral stalk is formed by the delta and b chains.</text>
</comment>
<comment type="subcellular location">
    <subcellularLocation>
        <location evidence="15">Cell membrane</location>
        <topology evidence="15">Single-pass membrane protein</topology>
    </subcellularLocation>
    <subcellularLocation>
        <location evidence="14">Endomembrane system</location>
        <topology evidence="14">Single-pass membrane protein</topology>
    </subcellularLocation>
</comment>
<gene>
    <name evidence="15 20" type="primary">atpF</name>
    <name evidence="20" type="ORF">Mal64_03210</name>
</gene>
<dbReference type="OrthoDB" id="274361at2"/>
<keyword evidence="10 15" id="KW-0066">ATP synthesis</keyword>
<feature type="signal peptide" evidence="19">
    <location>
        <begin position="1"/>
        <end position="40"/>
    </location>
</feature>
<evidence type="ECO:0000256" key="5">
    <source>
        <dbReference type="ARBA" id="ARBA00022692"/>
    </source>
</evidence>
<reference evidence="20 21" key="1">
    <citation type="submission" date="2019-02" db="EMBL/GenBank/DDBJ databases">
        <title>Deep-cultivation of Planctomycetes and their phenomic and genomic characterization uncovers novel biology.</title>
        <authorList>
            <person name="Wiegand S."/>
            <person name="Jogler M."/>
            <person name="Boedeker C."/>
            <person name="Pinto D."/>
            <person name="Vollmers J."/>
            <person name="Rivas-Marin E."/>
            <person name="Kohn T."/>
            <person name="Peeters S.H."/>
            <person name="Heuer A."/>
            <person name="Rast P."/>
            <person name="Oberbeckmann S."/>
            <person name="Bunk B."/>
            <person name="Jeske O."/>
            <person name="Meyerdierks A."/>
            <person name="Storesund J.E."/>
            <person name="Kallscheuer N."/>
            <person name="Luecker S."/>
            <person name="Lage O.M."/>
            <person name="Pohl T."/>
            <person name="Merkel B.J."/>
            <person name="Hornburger P."/>
            <person name="Mueller R.-W."/>
            <person name="Bruemmer F."/>
            <person name="Labrenz M."/>
            <person name="Spormann A.M."/>
            <person name="Op Den Camp H."/>
            <person name="Overmann J."/>
            <person name="Amann R."/>
            <person name="Jetten M.S.M."/>
            <person name="Mascher T."/>
            <person name="Medema M.H."/>
            <person name="Devos D.P."/>
            <person name="Kaster A.-K."/>
            <person name="Ovreas L."/>
            <person name="Rohde M."/>
            <person name="Galperin M.Y."/>
            <person name="Jogler C."/>
        </authorList>
    </citation>
    <scope>NUCLEOTIDE SEQUENCE [LARGE SCALE GENOMIC DNA]</scope>
    <source>
        <strain evidence="20 21">Mal64</strain>
    </source>
</reference>
<dbReference type="InterPro" id="IPR002146">
    <property type="entry name" value="ATP_synth_b/b'su_bac/chlpt"/>
</dbReference>
<dbReference type="GO" id="GO:0045259">
    <property type="term" value="C:proton-transporting ATP synthase complex"/>
    <property type="evidence" value="ECO:0007669"/>
    <property type="project" value="UniProtKB-KW"/>
</dbReference>
<protein>
    <recommendedName>
        <fullName evidence="15">ATP synthase subunit b</fullName>
    </recommendedName>
    <alternativeName>
        <fullName evidence="15">ATP synthase F(0) sector subunit b</fullName>
    </alternativeName>
    <alternativeName>
        <fullName evidence="15">ATPase subunit I</fullName>
    </alternativeName>
    <alternativeName>
        <fullName evidence="15">F-type ATPase subunit b</fullName>
        <shortName evidence="15">F-ATPase subunit b</shortName>
    </alternativeName>
</protein>
<evidence type="ECO:0000313" key="20">
    <source>
        <dbReference type="EMBL" id="TWT89939.1"/>
    </source>
</evidence>
<evidence type="ECO:0000256" key="1">
    <source>
        <dbReference type="ARBA" id="ARBA00005513"/>
    </source>
</evidence>
<dbReference type="PANTHER" id="PTHR33445:SF1">
    <property type="entry name" value="ATP SYNTHASE SUBUNIT B"/>
    <property type="match status" value="1"/>
</dbReference>
<evidence type="ECO:0000256" key="11">
    <source>
        <dbReference type="ARBA" id="ARBA00025198"/>
    </source>
</evidence>
<sequence length="240" mass="25362" precursor="true">MVRSIDRCGASRPGAAWLAPFLLGLCVAVTLSLATPVAYAQDNEGDATPAGEVDPNVAEHDDAEHGEDVHASHAGGSPDPLEVDTDLALWTLAVFLGLAFVLKQVAWGPIIEGLQAREDKISGDLAAAAAKHEEAKNLLDAHAKQLAGAADEVRGLLEEARRDAEATKADILAEAKAAADSERNRVVRDIDQARDSAVRQLAEQSAGLAIDLAGKVVKQDITPDRRNEIVREALGRFSSN</sequence>
<proteinExistence type="inferred from homology"/>
<evidence type="ECO:0000256" key="19">
    <source>
        <dbReference type="SAM" id="SignalP"/>
    </source>
</evidence>
<keyword evidence="7 15" id="KW-1133">Transmembrane helix</keyword>
<feature type="compositionally biased region" description="Basic and acidic residues" evidence="18">
    <location>
        <begin position="57"/>
        <end position="71"/>
    </location>
</feature>
<evidence type="ECO:0000256" key="7">
    <source>
        <dbReference type="ARBA" id="ARBA00022989"/>
    </source>
</evidence>
<comment type="caution">
    <text evidence="20">The sequence shown here is derived from an EMBL/GenBank/DDBJ whole genome shotgun (WGS) entry which is preliminary data.</text>
</comment>
<dbReference type="EMBL" id="SJPQ01000001">
    <property type="protein sequence ID" value="TWT89939.1"/>
    <property type="molecule type" value="Genomic_DNA"/>
</dbReference>
<evidence type="ECO:0000256" key="2">
    <source>
        <dbReference type="ARBA" id="ARBA00022448"/>
    </source>
</evidence>
<dbReference type="GO" id="GO:0046961">
    <property type="term" value="F:proton-transporting ATPase activity, rotational mechanism"/>
    <property type="evidence" value="ECO:0007669"/>
    <property type="project" value="TreeGrafter"/>
</dbReference>
<evidence type="ECO:0000256" key="13">
    <source>
        <dbReference type="ARBA" id="ARBA00026054"/>
    </source>
</evidence>
<keyword evidence="21" id="KW-1185">Reference proteome</keyword>
<keyword evidence="9 15" id="KW-0472">Membrane</keyword>
<dbReference type="HAMAP" id="MF_01398">
    <property type="entry name" value="ATP_synth_b_bprime"/>
    <property type="match status" value="1"/>
</dbReference>
<dbReference type="CDD" id="cd06503">
    <property type="entry name" value="ATP-synt_Fo_b"/>
    <property type="match status" value="1"/>
</dbReference>
<feature type="region of interest" description="Disordered" evidence="18">
    <location>
        <begin position="44"/>
        <end position="78"/>
    </location>
</feature>
<feature type="coiled-coil region" evidence="17">
    <location>
        <begin position="125"/>
        <end position="170"/>
    </location>
</feature>
<accession>A0A5C5ZR22</accession>
<dbReference type="GO" id="GO:0012505">
    <property type="term" value="C:endomembrane system"/>
    <property type="evidence" value="ECO:0007669"/>
    <property type="project" value="UniProtKB-SubCell"/>
</dbReference>
<dbReference type="InterPro" id="IPR050059">
    <property type="entry name" value="ATP_synthase_B_chain"/>
</dbReference>
<comment type="function">
    <text evidence="11 15">F(1)F(0) ATP synthase produces ATP from ADP in the presence of a proton or sodium gradient. F-type ATPases consist of two structural domains, F(1) containing the extramembraneous catalytic core and F(0) containing the membrane proton channel, linked together by a central stalk and a peripheral stalk. During catalysis, ATP synthesis in the catalytic domain of F(1) is coupled via a rotary mechanism of the central stalk subunits to proton translocation.</text>
</comment>
<evidence type="ECO:0000256" key="6">
    <source>
        <dbReference type="ARBA" id="ARBA00022781"/>
    </source>
</evidence>
<dbReference type="PANTHER" id="PTHR33445">
    <property type="entry name" value="ATP SYNTHASE SUBUNIT B', CHLOROPLASTIC"/>
    <property type="match status" value="1"/>
</dbReference>
<evidence type="ECO:0000256" key="4">
    <source>
        <dbReference type="ARBA" id="ARBA00022547"/>
    </source>
</evidence>
<evidence type="ECO:0000256" key="10">
    <source>
        <dbReference type="ARBA" id="ARBA00023310"/>
    </source>
</evidence>
<dbReference type="AlphaFoldDB" id="A0A5C5ZR22"/>
<keyword evidence="3 15" id="KW-1003">Cell membrane</keyword>
<evidence type="ECO:0000256" key="18">
    <source>
        <dbReference type="SAM" id="MobiDB-lite"/>
    </source>
</evidence>
<name>A0A5C5ZR22_9BACT</name>
<keyword evidence="2 15" id="KW-0813">Transport</keyword>
<evidence type="ECO:0000256" key="16">
    <source>
        <dbReference type="RuleBase" id="RU003848"/>
    </source>
</evidence>
<keyword evidence="4 15" id="KW-0138">CF(0)</keyword>
<evidence type="ECO:0000256" key="15">
    <source>
        <dbReference type="HAMAP-Rule" id="MF_01398"/>
    </source>
</evidence>
<evidence type="ECO:0000313" key="21">
    <source>
        <dbReference type="Proteomes" id="UP000315440"/>
    </source>
</evidence>
<feature type="chain" id="PRO_5022941465" description="ATP synthase subunit b" evidence="19">
    <location>
        <begin position="41"/>
        <end position="240"/>
    </location>
</feature>
<keyword evidence="8 15" id="KW-0406">Ion transport</keyword>
<dbReference type="GO" id="GO:0005886">
    <property type="term" value="C:plasma membrane"/>
    <property type="evidence" value="ECO:0007669"/>
    <property type="project" value="UniProtKB-SubCell"/>
</dbReference>
<dbReference type="Pfam" id="PF00430">
    <property type="entry name" value="ATP-synt_B"/>
    <property type="match status" value="1"/>
</dbReference>
<feature type="transmembrane region" description="Helical" evidence="15">
    <location>
        <begin position="87"/>
        <end position="107"/>
    </location>
</feature>
<evidence type="ECO:0000256" key="3">
    <source>
        <dbReference type="ARBA" id="ARBA00022475"/>
    </source>
</evidence>
<evidence type="ECO:0000256" key="17">
    <source>
        <dbReference type="SAM" id="Coils"/>
    </source>
</evidence>
<keyword evidence="19" id="KW-0732">Signal</keyword>
<evidence type="ECO:0000256" key="8">
    <source>
        <dbReference type="ARBA" id="ARBA00023065"/>
    </source>
</evidence>
<evidence type="ECO:0000256" key="14">
    <source>
        <dbReference type="ARBA" id="ARBA00037847"/>
    </source>
</evidence>
<dbReference type="NCBIfam" id="TIGR01144">
    <property type="entry name" value="ATP_synt_b"/>
    <property type="match status" value="1"/>
</dbReference>
<comment type="function">
    <text evidence="12">Component of the F(0) channel, it forms part of the peripheral stalk, linking F(1) to F(0). The b'-subunit is a diverged and duplicated form of b found in plants and photosynthetic bacteria.</text>
</comment>
<keyword evidence="5 15" id="KW-0812">Transmembrane</keyword>
<evidence type="ECO:0000256" key="12">
    <source>
        <dbReference type="ARBA" id="ARBA00025614"/>
    </source>
</evidence>
<dbReference type="InterPro" id="IPR005864">
    <property type="entry name" value="ATP_synth_F0_bsu_bac"/>
</dbReference>
<evidence type="ECO:0000256" key="9">
    <source>
        <dbReference type="ARBA" id="ARBA00023136"/>
    </source>
</evidence>